<evidence type="ECO:0000313" key="3">
    <source>
        <dbReference type="EMBL" id="SHJ14232.1"/>
    </source>
</evidence>
<dbReference type="CDD" id="cd05008">
    <property type="entry name" value="SIS_GlmS_GlmD_1"/>
    <property type="match status" value="1"/>
</dbReference>
<dbReference type="PROSITE" id="PS51464">
    <property type="entry name" value="SIS"/>
    <property type="match status" value="1"/>
</dbReference>
<dbReference type="InterPro" id="IPR046348">
    <property type="entry name" value="SIS_dom_sf"/>
</dbReference>
<proteinExistence type="predicted"/>
<gene>
    <name evidence="3" type="ORF">SAMN05444401_2271</name>
</gene>
<evidence type="ECO:0000259" key="2">
    <source>
        <dbReference type="PROSITE" id="PS51464"/>
    </source>
</evidence>
<dbReference type="STRING" id="1121298.SAMN05444401_2271"/>
<dbReference type="AlphaFoldDB" id="A0A1M6GWC1"/>
<evidence type="ECO:0000256" key="1">
    <source>
        <dbReference type="ARBA" id="ARBA00022737"/>
    </source>
</evidence>
<sequence>MGLLGIETQELKKIGGYNTCFEMVNQLKLWSQGVNIIKENQHRIKTFLNNVLAVEDLKIYLVGAGSSAKAAFIVASYIKKITGKEVKAIPSTSLITHEDYFIDESPALLVSLGSSGNTTEGLEAVEIFKKKDIKLYQMLIICSSKGIIVRENADTEDVLYIPIPEDTKGKSFAATGEFTLLVQYALMLFDIERINYYEEMFNNIIAQGKEFLDNEINRIQEISKRHYDSIVALGSNSLTYLASEMGLKVNELSAGKQNTQFNSILEFRHGPKLVLNSHVLITFLFSYDEHALKYELDMLKECYDDKGQSTIIAVSINFNEEIADNCDYYFYFNKSDINKFNYIDDSHIIFLYSLYIQSIAILKSIYMGMSPDMPDSSGTVNKVAQGVKVYKRKL</sequence>
<reference evidence="3 4" key="1">
    <citation type="submission" date="2016-11" db="EMBL/GenBank/DDBJ databases">
        <authorList>
            <person name="Jaros S."/>
            <person name="Januszkiewicz K."/>
            <person name="Wedrychowicz H."/>
        </authorList>
    </citation>
    <scope>NUCLEOTIDE SEQUENCE [LARGE SCALE GENOMIC DNA]</scope>
    <source>
        <strain evidence="3 4">DSM 21864</strain>
    </source>
</reference>
<dbReference type="EMBL" id="FQZO01000003">
    <property type="protein sequence ID" value="SHJ14232.1"/>
    <property type="molecule type" value="Genomic_DNA"/>
</dbReference>
<dbReference type="InterPro" id="IPR001347">
    <property type="entry name" value="SIS_dom"/>
</dbReference>
<dbReference type="Proteomes" id="UP000184080">
    <property type="component" value="Unassembled WGS sequence"/>
</dbReference>
<accession>A0A1M6GWC1</accession>
<dbReference type="Pfam" id="PF01380">
    <property type="entry name" value="SIS"/>
    <property type="match status" value="1"/>
</dbReference>
<evidence type="ECO:0000313" key="4">
    <source>
        <dbReference type="Proteomes" id="UP000184080"/>
    </source>
</evidence>
<dbReference type="OrthoDB" id="9779207at2"/>
<dbReference type="InterPro" id="IPR035466">
    <property type="entry name" value="GlmS/AgaS_SIS"/>
</dbReference>
<keyword evidence="1" id="KW-0677">Repeat</keyword>
<dbReference type="Gene3D" id="3.40.50.10490">
    <property type="entry name" value="Glucose-6-phosphate isomerase like protein, domain 1"/>
    <property type="match status" value="2"/>
</dbReference>
<protein>
    <submittedName>
        <fullName evidence="3">Tagatose-6-phosphate ketose/aldose isomerase</fullName>
    </submittedName>
</protein>
<dbReference type="PANTHER" id="PTHR10937">
    <property type="entry name" value="GLUCOSAMINE--FRUCTOSE-6-PHOSPHATE AMINOTRANSFERASE, ISOMERIZING"/>
    <property type="match status" value="1"/>
</dbReference>
<keyword evidence="4" id="KW-1185">Reference proteome</keyword>
<dbReference type="GO" id="GO:0016853">
    <property type="term" value="F:isomerase activity"/>
    <property type="evidence" value="ECO:0007669"/>
    <property type="project" value="UniProtKB-KW"/>
</dbReference>
<dbReference type="GO" id="GO:0097367">
    <property type="term" value="F:carbohydrate derivative binding"/>
    <property type="evidence" value="ECO:0007669"/>
    <property type="project" value="InterPro"/>
</dbReference>
<dbReference type="RefSeq" id="WP_073006570.1">
    <property type="nucleotide sequence ID" value="NZ_FQZO01000003.1"/>
</dbReference>
<organism evidence="3 4">
    <name type="scientific">Clostridium amylolyticum</name>
    <dbReference type="NCBI Taxonomy" id="1121298"/>
    <lineage>
        <taxon>Bacteria</taxon>
        <taxon>Bacillati</taxon>
        <taxon>Bacillota</taxon>
        <taxon>Clostridia</taxon>
        <taxon>Eubacteriales</taxon>
        <taxon>Clostridiaceae</taxon>
        <taxon>Clostridium</taxon>
    </lineage>
</organism>
<dbReference type="PANTHER" id="PTHR10937:SF4">
    <property type="entry name" value="GLUCOSAMINE-6-PHOSPHATE DEAMINASE"/>
    <property type="match status" value="1"/>
</dbReference>
<name>A0A1M6GWC1_9CLOT</name>
<keyword evidence="3" id="KW-0413">Isomerase</keyword>
<dbReference type="SUPFAM" id="SSF53697">
    <property type="entry name" value="SIS domain"/>
    <property type="match status" value="1"/>
</dbReference>
<dbReference type="GO" id="GO:1901135">
    <property type="term" value="P:carbohydrate derivative metabolic process"/>
    <property type="evidence" value="ECO:0007669"/>
    <property type="project" value="InterPro"/>
</dbReference>
<feature type="domain" description="SIS" evidence="2">
    <location>
        <begin position="48"/>
        <end position="196"/>
    </location>
</feature>